<evidence type="ECO:0000313" key="3">
    <source>
        <dbReference type="EMBL" id="MBA8951305.1"/>
    </source>
</evidence>
<sequence length="243" mass="24780">MGVLEAGDDVLLWAALATSTALAPAAQPAGLTATIGEARCPARQAPVVVRNPTDRPIDYELLQDGRVVRLERVPAGGVIDGLAQLTEDEPVELTVRSEGRTLARATRTADCARTTPTGTTPTGTVPVGTAPAKGGPTSAKPTAGGPPKGEPTADEEADGDGAVKGKDGIAKGKGGKKVPARSGPRKEASEERERLPETGVVGNARVMTAVGGLAGGLVVLFWGWLWPTSGRGDWSAPVRRTGG</sequence>
<accession>A0A7W3LNC1</accession>
<keyword evidence="4" id="KW-1185">Reference proteome</keyword>
<evidence type="ECO:0000256" key="1">
    <source>
        <dbReference type="SAM" id="MobiDB-lite"/>
    </source>
</evidence>
<feature type="compositionally biased region" description="Low complexity" evidence="1">
    <location>
        <begin position="102"/>
        <end position="129"/>
    </location>
</feature>
<keyword evidence="2" id="KW-1133">Transmembrane helix</keyword>
<reference evidence="3 4" key="1">
    <citation type="submission" date="2020-08" db="EMBL/GenBank/DDBJ databases">
        <title>Genomic Encyclopedia of Type Strains, Phase IV (KMG-IV): sequencing the most valuable type-strain genomes for metagenomic binning, comparative biology and taxonomic classification.</title>
        <authorList>
            <person name="Goeker M."/>
        </authorList>
    </citation>
    <scope>NUCLEOTIDE SEQUENCE [LARGE SCALE GENOMIC DNA]</scope>
    <source>
        <strain evidence="3 4">DSM 44197</strain>
    </source>
</reference>
<feature type="region of interest" description="Disordered" evidence="1">
    <location>
        <begin position="98"/>
        <end position="196"/>
    </location>
</feature>
<protein>
    <submittedName>
        <fullName evidence="3">Uncharacterized protein</fullName>
    </submittedName>
</protein>
<evidence type="ECO:0000313" key="4">
    <source>
        <dbReference type="Proteomes" id="UP000572680"/>
    </source>
</evidence>
<organism evidence="3 4">
    <name type="scientific">Actinomadura namibiensis</name>
    <dbReference type="NCBI Taxonomy" id="182080"/>
    <lineage>
        <taxon>Bacteria</taxon>
        <taxon>Bacillati</taxon>
        <taxon>Actinomycetota</taxon>
        <taxon>Actinomycetes</taxon>
        <taxon>Streptosporangiales</taxon>
        <taxon>Thermomonosporaceae</taxon>
        <taxon>Actinomadura</taxon>
    </lineage>
</organism>
<feature type="transmembrane region" description="Helical" evidence="2">
    <location>
        <begin position="204"/>
        <end position="225"/>
    </location>
</feature>
<evidence type="ECO:0000256" key="2">
    <source>
        <dbReference type="SAM" id="Phobius"/>
    </source>
</evidence>
<name>A0A7W3LNC1_ACTNM</name>
<dbReference type="RefSeq" id="WP_182843650.1">
    <property type="nucleotide sequence ID" value="NZ_BAAALP010000004.1"/>
</dbReference>
<feature type="compositionally biased region" description="Basic and acidic residues" evidence="1">
    <location>
        <begin position="161"/>
        <end position="170"/>
    </location>
</feature>
<keyword evidence="2" id="KW-0472">Membrane</keyword>
<dbReference type="EMBL" id="JACJIA010000003">
    <property type="protein sequence ID" value="MBA8951305.1"/>
    <property type="molecule type" value="Genomic_DNA"/>
</dbReference>
<feature type="compositionally biased region" description="Basic and acidic residues" evidence="1">
    <location>
        <begin position="184"/>
        <end position="196"/>
    </location>
</feature>
<dbReference type="AlphaFoldDB" id="A0A7W3LNC1"/>
<dbReference type="Proteomes" id="UP000572680">
    <property type="component" value="Unassembled WGS sequence"/>
</dbReference>
<keyword evidence="2" id="KW-0812">Transmembrane</keyword>
<comment type="caution">
    <text evidence="3">The sequence shown here is derived from an EMBL/GenBank/DDBJ whole genome shotgun (WGS) entry which is preliminary data.</text>
</comment>
<gene>
    <name evidence="3" type="ORF">HNR61_002936</name>
</gene>
<proteinExistence type="predicted"/>